<comment type="caution">
    <text evidence="2">The sequence shown here is derived from an EMBL/GenBank/DDBJ whole genome shotgun (WGS) entry which is preliminary data.</text>
</comment>
<accession>A0A2J7ZU19</accession>
<evidence type="ECO:0000313" key="3">
    <source>
        <dbReference type="Proteomes" id="UP000236333"/>
    </source>
</evidence>
<sequence length="79" mass="8806">MSAAGQPKKLLLAARLRSQQRNGTTPLRPDALRPPGHGRSDFNHPCGWNVKQEDADKAPDAWSFNSFDNGTRCLVLWSF</sequence>
<dbReference type="Proteomes" id="UP000236333">
    <property type="component" value="Unassembled WGS sequence"/>
</dbReference>
<organism evidence="2 3">
    <name type="scientific">Tetrabaena socialis</name>
    <dbReference type="NCBI Taxonomy" id="47790"/>
    <lineage>
        <taxon>Eukaryota</taxon>
        <taxon>Viridiplantae</taxon>
        <taxon>Chlorophyta</taxon>
        <taxon>core chlorophytes</taxon>
        <taxon>Chlorophyceae</taxon>
        <taxon>CS clade</taxon>
        <taxon>Chlamydomonadales</taxon>
        <taxon>Tetrabaenaceae</taxon>
        <taxon>Tetrabaena</taxon>
    </lineage>
</organism>
<evidence type="ECO:0000256" key="1">
    <source>
        <dbReference type="SAM" id="MobiDB-lite"/>
    </source>
</evidence>
<gene>
    <name evidence="2" type="ORF">TSOC_010179</name>
</gene>
<evidence type="ECO:0000313" key="2">
    <source>
        <dbReference type="EMBL" id="PNH03730.1"/>
    </source>
</evidence>
<feature type="region of interest" description="Disordered" evidence="1">
    <location>
        <begin position="15"/>
        <end position="47"/>
    </location>
</feature>
<dbReference type="EMBL" id="PGGS01000470">
    <property type="protein sequence ID" value="PNH03730.1"/>
    <property type="molecule type" value="Genomic_DNA"/>
</dbReference>
<protein>
    <submittedName>
        <fullName evidence="2">Uncharacterized protein</fullName>
    </submittedName>
</protein>
<proteinExistence type="predicted"/>
<keyword evidence="3" id="KW-1185">Reference proteome</keyword>
<reference evidence="2 3" key="1">
    <citation type="journal article" date="2017" name="Mol. Biol. Evol.">
        <title>The 4-celled Tetrabaena socialis nuclear genome reveals the essential components for genetic control of cell number at the origin of multicellularity in the volvocine lineage.</title>
        <authorList>
            <person name="Featherston J."/>
            <person name="Arakaki Y."/>
            <person name="Hanschen E.R."/>
            <person name="Ferris P.J."/>
            <person name="Michod R.E."/>
            <person name="Olson B.J.S.C."/>
            <person name="Nozaki H."/>
            <person name="Durand P.M."/>
        </authorList>
    </citation>
    <scope>NUCLEOTIDE SEQUENCE [LARGE SCALE GENOMIC DNA]</scope>
    <source>
        <strain evidence="2 3">NIES-571</strain>
    </source>
</reference>
<dbReference type="AlphaFoldDB" id="A0A2J7ZU19"/>
<name>A0A2J7ZU19_9CHLO</name>